<evidence type="ECO:0000256" key="1">
    <source>
        <dbReference type="SAM" id="Phobius"/>
    </source>
</evidence>
<dbReference type="Proteomes" id="UP001165074">
    <property type="component" value="Unassembled WGS sequence"/>
</dbReference>
<feature type="transmembrane region" description="Helical" evidence="1">
    <location>
        <begin position="43"/>
        <end position="62"/>
    </location>
</feature>
<gene>
    <name evidence="2" type="ORF">Airi02_014380</name>
</gene>
<name>A0A9W6RXK6_9ACTN</name>
<dbReference type="EMBL" id="BSTK01000002">
    <property type="protein sequence ID" value="GLY83508.1"/>
    <property type="molecule type" value="Genomic_DNA"/>
</dbReference>
<proteinExistence type="predicted"/>
<keyword evidence="3" id="KW-1185">Reference proteome</keyword>
<reference evidence="2" key="1">
    <citation type="submission" date="2023-03" db="EMBL/GenBank/DDBJ databases">
        <title>Actinoallomurus iriomotensis NBRC 103684.</title>
        <authorList>
            <person name="Ichikawa N."/>
            <person name="Sato H."/>
            <person name="Tonouchi N."/>
        </authorList>
    </citation>
    <scope>NUCLEOTIDE SEQUENCE</scope>
    <source>
        <strain evidence="2">NBRC 103684</strain>
    </source>
</reference>
<sequence length="225" mass="23661">MNDVRSLLSEAVPPDLRTSYPWPDAEPDIVRGRALLMRRRRRIALAGGTGVVAAGVAGALLLTGVPAGHSHEAASPAASVGRSVALVAYEGAQPKGYTLRTIPQGWEVASADDLSLILHRAGTPTGGTYEDKIVVQGDLNPFPKSGDQAVEVNGHRGWFFGHKGPGYSVTLIFQTDQRGRPAPGLSEVPLNVMVQLPHSLNWNVTTMVKFASGITVAKGARGAVG</sequence>
<evidence type="ECO:0000313" key="2">
    <source>
        <dbReference type="EMBL" id="GLY83508.1"/>
    </source>
</evidence>
<accession>A0A9W6RXK6</accession>
<dbReference type="RefSeq" id="WP_285567923.1">
    <property type="nucleotide sequence ID" value="NZ_BSTK01000002.1"/>
</dbReference>
<keyword evidence="1" id="KW-0472">Membrane</keyword>
<keyword evidence="1" id="KW-0812">Transmembrane</keyword>
<evidence type="ECO:0000313" key="3">
    <source>
        <dbReference type="Proteomes" id="UP001165074"/>
    </source>
</evidence>
<dbReference type="AlphaFoldDB" id="A0A9W6RXK6"/>
<protein>
    <submittedName>
        <fullName evidence="2">Uncharacterized protein</fullName>
    </submittedName>
</protein>
<comment type="caution">
    <text evidence="2">The sequence shown here is derived from an EMBL/GenBank/DDBJ whole genome shotgun (WGS) entry which is preliminary data.</text>
</comment>
<keyword evidence="1" id="KW-1133">Transmembrane helix</keyword>
<organism evidence="2 3">
    <name type="scientific">Actinoallomurus iriomotensis</name>
    <dbReference type="NCBI Taxonomy" id="478107"/>
    <lineage>
        <taxon>Bacteria</taxon>
        <taxon>Bacillati</taxon>
        <taxon>Actinomycetota</taxon>
        <taxon>Actinomycetes</taxon>
        <taxon>Streptosporangiales</taxon>
        <taxon>Thermomonosporaceae</taxon>
        <taxon>Actinoallomurus</taxon>
    </lineage>
</organism>